<dbReference type="EMBL" id="MEHK01000001">
    <property type="protein sequence ID" value="OEJ32179.1"/>
    <property type="molecule type" value="Genomic_DNA"/>
</dbReference>
<gene>
    <name evidence="1" type="ORF">BGK67_13275</name>
</gene>
<proteinExistence type="predicted"/>
<name>A0A1E5PRK9_9ACTN</name>
<organism evidence="1 2">
    <name type="scientific">Streptomyces subrutilus</name>
    <dbReference type="NCBI Taxonomy" id="36818"/>
    <lineage>
        <taxon>Bacteria</taxon>
        <taxon>Bacillati</taxon>
        <taxon>Actinomycetota</taxon>
        <taxon>Actinomycetes</taxon>
        <taxon>Kitasatosporales</taxon>
        <taxon>Streptomycetaceae</taxon>
        <taxon>Streptomyces</taxon>
    </lineage>
</organism>
<dbReference type="Proteomes" id="UP000095705">
    <property type="component" value="Unassembled WGS sequence"/>
</dbReference>
<keyword evidence="2" id="KW-1185">Reference proteome</keyword>
<comment type="caution">
    <text evidence="1">The sequence shown here is derived from an EMBL/GenBank/DDBJ whole genome shotgun (WGS) entry which is preliminary data.</text>
</comment>
<dbReference type="AlphaFoldDB" id="A0A1E5PRK9"/>
<evidence type="ECO:0000313" key="1">
    <source>
        <dbReference type="EMBL" id="OEJ32179.1"/>
    </source>
</evidence>
<accession>A0A1E5PRK9</accession>
<dbReference type="STRING" id="36818.BGK67_13275"/>
<reference evidence="1 2" key="1">
    <citation type="submission" date="2016-08" db="EMBL/GenBank/DDBJ databases">
        <title>The complete genome of Streptomyces subrutilus 10-1-1.</title>
        <authorList>
            <person name="Chen X."/>
        </authorList>
    </citation>
    <scope>NUCLEOTIDE SEQUENCE [LARGE SCALE GENOMIC DNA]</scope>
    <source>
        <strain evidence="1 2">10-1-1</strain>
    </source>
</reference>
<evidence type="ECO:0000313" key="2">
    <source>
        <dbReference type="Proteomes" id="UP000095705"/>
    </source>
</evidence>
<sequence length="95" mass="10825">MTAQAARKPLGSDAFWQSFDSLHPDKLDFGRKGLVWDFGATLLYTCRTPTDSFELELEISHVPTDLESKKVRALNTQLMKDYQAFTRDKLNCAPE</sequence>
<protein>
    <submittedName>
        <fullName evidence="1">Uncharacterized protein</fullName>
    </submittedName>
</protein>